<feature type="transmembrane region" description="Helical" evidence="2">
    <location>
        <begin position="160"/>
        <end position="179"/>
    </location>
</feature>
<proteinExistence type="predicted"/>
<sequence>MAGRRSAGTTAGRATGGAGGRVAARRRHHRHTGRPAVEAPVSESGVTWRHAAGVAVVVVLVCYAVLRWTTAHGHALPKMSWFILVTLILLSVAVLAAGWEVRAYLHGQSTRPPSPQRARRAVVAAQAWVLAGAVFAGWFAAYALIELGRLDAAGATGKMVQAAVLCAGSVGAVVTGLVVQDWCRIPKDQDDDDDSPGGPLRA</sequence>
<reference evidence="3 4" key="1">
    <citation type="submission" date="2018-11" db="EMBL/GenBank/DDBJ databases">
        <title>Draft genome of Simplicispira Flexivirga sp. BO-16.</title>
        <authorList>
            <person name="Im W.T."/>
        </authorList>
    </citation>
    <scope>NUCLEOTIDE SEQUENCE [LARGE SCALE GENOMIC DNA]</scope>
    <source>
        <strain evidence="3 4">BO-16</strain>
    </source>
</reference>
<organism evidence="3 4">
    <name type="scientific">Flexivirga caeni</name>
    <dbReference type="NCBI Taxonomy" id="2294115"/>
    <lineage>
        <taxon>Bacteria</taxon>
        <taxon>Bacillati</taxon>
        <taxon>Actinomycetota</taxon>
        <taxon>Actinomycetes</taxon>
        <taxon>Micrococcales</taxon>
        <taxon>Dermacoccaceae</taxon>
        <taxon>Flexivirga</taxon>
    </lineage>
</organism>
<name>A0A3M9M801_9MICO</name>
<protein>
    <submittedName>
        <fullName evidence="3">DUF3180 domain-containing protein</fullName>
    </submittedName>
</protein>
<feature type="transmembrane region" description="Helical" evidence="2">
    <location>
        <begin position="81"/>
        <end position="101"/>
    </location>
</feature>
<feature type="transmembrane region" description="Helical" evidence="2">
    <location>
        <begin position="122"/>
        <end position="145"/>
    </location>
</feature>
<dbReference type="AlphaFoldDB" id="A0A3M9M801"/>
<dbReference type="Pfam" id="PF11377">
    <property type="entry name" value="DUF3180"/>
    <property type="match status" value="1"/>
</dbReference>
<feature type="compositionally biased region" description="Basic residues" evidence="1">
    <location>
        <begin position="23"/>
        <end position="33"/>
    </location>
</feature>
<dbReference type="Proteomes" id="UP000271678">
    <property type="component" value="Unassembled WGS sequence"/>
</dbReference>
<comment type="caution">
    <text evidence="3">The sequence shown here is derived from an EMBL/GenBank/DDBJ whole genome shotgun (WGS) entry which is preliminary data.</text>
</comment>
<keyword evidence="4" id="KW-1185">Reference proteome</keyword>
<feature type="compositionally biased region" description="Low complexity" evidence="1">
    <location>
        <begin position="1"/>
        <end position="13"/>
    </location>
</feature>
<evidence type="ECO:0000313" key="3">
    <source>
        <dbReference type="EMBL" id="RNI21694.1"/>
    </source>
</evidence>
<keyword evidence="2" id="KW-0812">Transmembrane</keyword>
<evidence type="ECO:0000256" key="2">
    <source>
        <dbReference type="SAM" id="Phobius"/>
    </source>
</evidence>
<dbReference type="InterPro" id="IPR021517">
    <property type="entry name" value="DUF3180"/>
</dbReference>
<feature type="transmembrane region" description="Helical" evidence="2">
    <location>
        <begin position="51"/>
        <end position="69"/>
    </location>
</feature>
<dbReference type="EMBL" id="RJJQ01000010">
    <property type="protein sequence ID" value="RNI21694.1"/>
    <property type="molecule type" value="Genomic_DNA"/>
</dbReference>
<keyword evidence="2" id="KW-0472">Membrane</keyword>
<feature type="region of interest" description="Disordered" evidence="1">
    <location>
        <begin position="1"/>
        <end position="38"/>
    </location>
</feature>
<accession>A0A3M9M801</accession>
<evidence type="ECO:0000256" key="1">
    <source>
        <dbReference type="SAM" id="MobiDB-lite"/>
    </source>
</evidence>
<gene>
    <name evidence="3" type="ORF">EFY87_11140</name>
</gene>
<keyword evidence="2" id="KW-1133">Transmembrane helix</keyword>
<evidence type="ECO:0000313" key="4">
    <source>
        <dbReference type="Proteomes" id="UP000271678"/>
    </source>
</evidence>